<reference evidence="4 5" key="1">
    <citation type="submission" date="2022-12" db="EMBL/GenBank/DDBJ databases">
        <title>Chromosome-level genome of Tegillarca granosa.</title>
        <authorList>
            <person name="Kim J."/>
        </authorList>
    </citation>
    <scope>NUCLEOTIDE SEQUENCE [LARGE SCALE GENOMIC DNA]</scope>
    <source>
        <strain evidence="4">Teg-2019</strain>
        <tissue evidence="4">Adductor muscle</tissue>
    </source>
</reference>
<dbReference type="Gene3D" id="3.40.850.10">
    <property type="entry name" value="Kinesin motor domain"/>
    <property type="match status" value="1"/>
</dbReference>
<evidence type="ECO:0000313" key="4">
    <source>
        <dbReference type="EMBL" id="KAJ8313249.1"/>
    </source>
</evidence>
<proteinExistence type="predicted"/>
<dbReference type="Pfam" id="PF00225">
    <property type="entry name" value="Kinesin"/>
    <property type="match status" value="1"/>
</dbReference>
<dbReference type="InterPro" id="IPR001752">
    <property type="entry name" value="Kinesin_motor_dom"/>
</dbReference>
<evidence type="ECO:0000313" key="5">
    <source>
        <dbReference type="Proteomes" id="UP001217089"/>
    </source>
</evidence>
<keyword evidence="2" id="KW-0067">ATP-binding</keyword>
<evidence type="ECO:0000256" key="2">
    <source>
        <dbReference type="ARBA" id="ARBA00022840"/>
    </source>
</evidence>
<gene>
    <name evidence="4" type="ORF">KUTeg_009200</name>
</gene>
<dbReference type="Proteomes" id="UP001217089">
    <property type="component" value="Unassembled WGS sequence"/>
</dbReference>
<keyword evidence="1" id="KW-0547">Nucleotide-binding</keyword>
<dbReference type="SUPFAM" id="SSF52540">
    <property type="entry name" value="P-loop containing nucleoside triphosphate hydrolases"/>
    <property type="match status" value="1"/>
</dbReference>
<protein>
    <recommendedName>
        <fullName evidence="3">Kinesin motor domain-containing protein</fullName>
    </recommendedName>
</protein>
<organism evidence="4 5">
    <name type="scientific">Tegillarca granosa</name>
    <name type="common">Malaysian cockle</name>
    <name type="synonym">Anadara granosa</name>
    <dbReference type="NCBI Taxonomy" id="220873"/>
    <lineage>
        <taxon>Eukaryota</taxon>
        <taxon>Metazoa</taxon>
        <taxon>Spiralia</taxon>
        <taxon>Lophotrochozoa</taxon>
        <taxon>Mollusca</taxon>
        <taxon>Bivalvia</taxon>
        <taxon>Autobranchia</taxon>
        <taxon>Pteriomorphia</taxon>
        <taxon>Arcoida</taxon>
        <taxon>Arcoidea</taxon>
        <taxon>Arcidae</taxon>
        <taxon>Tegillarca</taxon>
    </lineage>
</organism>
<comment type="caution">
    <text evidence="4">The sequence shown here is derived from an EMBL/GenBank/DDBJ whole genome shotgun (WGS) entry which is preliminary data.</text>
</comment>
<name>A0ABQ9F791_TEGGR</name>
<dbReference type="PANTHER" id="PTHR47117">
    <property type="entry name" value="STAR-RELATED LIPID TRANSFER PROTEIN 9"/>
    <property type="match status" value="1"/>
</dbReference>
<sequence length="73" mass="8485">MSQLNSVILEVLKIIACRTKPTRCIHRHQEKVFNCLGKEVLERAFEGYNGCIFAYGQTEKQYITMETYLINKA</sequence>
<accession>A0ABQ9F791</accession>
<feature type="domain" description="Kinesin motor" evidence="3">
    <location>
        <begin position="26"/>
        <end position="59"/>
    </location>
</feature>
<evidence type="ECO:0000259" key="3">
    <source>
        <dbReference type="Pfam" id="PF00225"/>
    </source>
</evidence>
<evidence type="ECO:0000256" key="1">
    <source>
        <dbReference type="ARBA" id="ARBA00022741"/>
    </source>
</evidence>
<keyword evidence="5" id="KW-1185">Reference proteome</keyword>
<dbReference type="InterPro" id="IPR036961">
    <property type="entry name" value="Kinesin_motor_dom_sf"/>
</dbReference>
<dbReference type="InterPro" id="IPR027417">
    <property type="entry name" value="P-loop_NTPase"/>
</dbReference>
<dbReference type="EMBL" id="JARBDR010000388">
    <property type="protein sequence ID" value="KAJ8313249.1"/>
    <property type="molecule type" value="Genomic_DNA"/>
</dbReference>